<name>A0A401UA66_9BACT</name>
<gene>
    <name evidence="3" type="ORF">SanaruYs_19990</name>
</gene>
<dbReference type="Gene3D" id="3.30.530.20">
    <property type="match status" value="2"/>
</dbReference>
<dbReference type="Proteomes" id="UP000288227">
    <property type="component" value="Unassembled WGS sequence"/>
</dbReference>
<feature type="domain" description="Activator of Hsp90 ATPase homologue 1/2-like C-terminal" evidence="2">
    <location>
        <begin position="153"/>
        <end position="279"/>
    </location>
</feature>
<proteinExistence type="inferred from homology"/>
<organism evidence="3 4">
    <name type="scientific">Chryseotalea sanaruensis</name>
    <dbReference type="NCBI Taxonomy" id="2482724"/>
    <lineage>
        <taxon>Bacteria</taxon>
        <taxon>Pseudomonadati</taxon>
        <taxon>Bacteroidota</taxon>
        <taxon>Cytophagia</taxon>
        <taxon>Cytophagales</taxon>
        <taxon>Chryseotaleaceae</taxon>
        <taxon>Chryseotalea</taxon>
    </lineage>
</organism>
<dbReference type="CDD" id="cd07814">
    <property type="entry name" value="SRPBCC_CalC_Aha1-like"/>
    <property type="match status" value="2"/>
</dbReference>
<dbReference type="Pfam" id="PF08327">
    <property type="entry name" value="AHSA1"/>
    <property type="match status" value="2"/>
</dbReference>
<dbReference type="EMBL" id="BHXQ01000003">
    <property type="protein sequence ID" value="GCC51770.1"/>
    <property type="molecule type" value="Genomic_DNA"/>
</dbReference>
<sequence length="291" mass="33720">MKNNTIVLEKVFDVPATRVWKALTDSNEMKGWYFNLPGFKAEIGYQFTFLGGHEEGIQYVHLCEVTEVIPNKKLSYSWKYDGYTGISFVTFELLEQGNKTLLRLTHSGIDTFPNENPDFALHNFEEGWNEIINNSLNNYLKSADFKYEILVDVSNEKAFESITNEIPLWWTEMFEGISNTLGESFTVRFGSAVFKTMRIDELVPQEKIVWFVTDTLIDIPELKNKREWLNTRIVWEFKKDKTATIIRVTHIGLSSAIECYEICSTGWRQFCDSLKSFLENGTGMPFKVDSK</sequence>
<dbReference type="SUPFAM" id="SSF55961">
    <property type="entry name" value="Bet v1-like"/>
    <property type="match status" value="2"/>
</dbReference>
<reference evidence="3 4" key="1">
    <citation type="submission" date="2018-11" db="EMBL/GenBank/DDBJ databases">
        <title>Chryseotalea sanarue gen. nov., sp., nov., a member of the family Cytophagaceae, isolated from a brackish lake in Hamamatsu Japan.</title>
        <authorList>
            <person name="Maejima Y."/>
            <person name="Iino T."/>
            <person name="Muraguchi Y."/>
            <person name="Fukuda K."/>
            <person name="Ohkuma M."/>
            <person name="Moriuchi R."/>
            <person name="Dohra H."/>
            <person name="Kimbara K."/>
            <person name="Shintani M."/>
        </authorList>
    </citation>
    <scope>NUCLEOTIDE SEQUENCE [LARGE SCALE GENOMIC DNA]</scope>
    <source>
        <strain evidence="3 4">Ys</strain>
    </source>
</reference>
<protein>
    <recommendedName>
        <fullName evidence="2">Activator of Hsp90 ATPase homologue 1/2-like C-terminal domain-containing protein</fullName>
    </recommendedName>
</protein>
<dbReference type="AlphaFoldDB" id="A0A401UA66"/>
<comment type="caution">
    <text evidence="3">The sequence shown here is derived from an EMBL/GenBank/DDBJ whole genome shotgun (WGS) entry which is preliminary data.</text>
</comment>
<dbReference type="InterPro" id="IPR013538">
    <property type="entry name" value="ASHA1/2-like_C"/>
</dbReference>
<keyword evidence="4" id="KW-1185">Reference proteome</keyword>
<dbReference type="InterPro" id="IPR023393">
    <property type="entry name" value="START-like_dom_sf"/>
</dbReference>
<evidence type="ECO:0000313" key="4">
    <source>
        <dbReference type="Proteomes" id="UP000288227"/>
    </source>
</evidence>
<evidence type="ECO:0000256" key="1">
    <source>
        <dbReference type="ARBA" id="ARBA00006817"/>
    </source>
</evidence>
<accession>A0A401UA66</accession>
<dbReference type="OrthoDB" id="2355173at2"/>
<feature type="domain" description="Activator of Hsp90 ATPase homologue 1/2-like C-terminal" evidence="2">
    <location>
        <begin position="13"/>
        <end position="140"/>
    </location>
</feature>
<evidence type="ECO:0000313" key="3">
    <source>
        <dbReference type="EMBL" id="GCC51770.1"/>
    </source>
</evidence>
<dbReference type="RefSeq" id="WP_160118630.1">
    <property type="nucleotide sequence ID" value="NZ_BHXQ01000003.1"/>
</dbReference>
<comment type="similarity">
    <text evidence="1">Belongs to the AHA1 family.</text>
</comment>
<evidence type="ECO:0000259" key="2">
    <source>
        <dbReference type="Pfam" id="PF08327"/>
    </source>
</evidence>